<sequence length="499" mass="57659">MPIDYSKWDKIELSDDSDIEVHPNVDKSSFIRWKQQSIHEQRAKRNQDIKNLEFQLEMNSRLNKRVDKLLKDLPDQELVDLDIVRKTLNANFDKTEKGEGDNVDPDMPPYNEMVEDLIEQLQNDAKKEGKDPGDGSVIRSMIQQHRAKIDNVSEQARQKLEELYQEKRNLISSEDIHTGFEKSFVNKASEKEDKEGRFLPRKADAPNDIVLPSPPQTFIEYQDDIMKLAPETEEFGKIPETDLKASETFLLNHLPIISEQQKDALMMSAFEYQMAGEEAMARRVIHQSELLAYIREIYEMKKIPHLQVKELSEVIKMFFEKVMFNKSNEMGKKSFLESVNAKIEHVKQRVKVIEQEEEQEGVETIQLKSLDDSVKLEVNLPDFESTQHEEQLKQAAFNKLPVQMQDAVRSQSLDRINEVFADMPIEEAEKVLDLLNEGNIIAVNALLEDENEFRELQEQYHNEQGIEDLSIDENSKVQSEGQSSPTSTDGFVSTSEVVD</sequence>
<dbReference type="GO" id="GO:0006457">
    <property type="term" value="P:protein folding"/>
    <property type="evidence" value="ECO:0007669"/>
    <property type="project" value="TreeGrafter"/>
</dbReference>
<evidence type="ECO:0000313" key="11">
    <source>
        <dbReference type="EMBL" id="SCW04152.1"/>
    </source>
</evidence>
<dbReference type="SMART" id="SM01071">
    <property type="entry name" value="CDC37_N"/>
    <property type="match status" value="1"/>
</dbReference>
<feature type="domain" description="Cdc37 Hsp90 binding" evidence="9">
    <location>
        <begin position="188"/>
        <end position="361"/>
    </location>
</feature>
<dbReference type="AlphaFoldDB" id="A0A1G4MJV4"/>
<evidence type="ECO:0000259" key="8">
    <source>
        <dbReference type="SMART" id="SM01069"/>
    </source>
</evidence>
<evidence type="ECO:0000256" key="2">
    <source>
        <dbReference type="ARBA" id="ARBA00006222"/>
    </source>
</evidence>
<dbReference type="STRING" id="4955.A0A1G4MJV4"/>
<dbReference type="PANTHER" id="PTHR12800:SF4">
    <property type="entry name" value="HSP90 CO-CHAPERONE CDC37"/>
    <property type="match status" value="1"/>
</dbReference>
<evidence type="ECO:0000259" key="10">
    <source>
        <dbReference type="SMART" id="SM01071"/>
    </source>
</evidence>
<dbReference type="Gene3D" id="1.20.58.610">
    <property type="entry name" value="Cdc37, Hsp90 binding domain"/>
    <property type="match status" value="1"/>
</dbReference>
<dbReference type="GO" id="GO:0051082">
    <property type="term" value="F:unfolded protein binding"/>
    <property type="evidence" value="ECO:0007669"/>
    <property type="project" value="TreeGrafter"/>
</dbReference>
<evidence type="ECO:0000256" key="6">
    <source>
        <dbReference type="SAM" id="Coils"/>
    </source>
</evidence>
<evidence type="ECO:0000313" key="12">
    <source>
        <dbReference type="Proteomes" id="UP000190831"/>
    </source>
</evidence>
<dbReference type="Pfam" id="PF03234">
    <property type="entry name" value="CDC37_N"/>
    <property type="match status" value="1"/>
</dbReference>
<dbReference type="GO" id="GO:0019901">
    <property type="term" value="F:protein kinase binding"/>
    <property type="evidence" value="ECO:0007669"/>
    <property type="project" value="InterPro"/>
</dbReference>
<keyword evidence="4" id="KW-0143">Chaperone</keyword>
<dbReference type="InterPro" id="IPR013874">
    <property type="entry name" value="Cdc37_Hsp90-bd"/>
</dbReference>
<comment type="similarity">
    <text evidence="2">Belongs to the CDC37 family.</text>
</comment>
<dbReference type="GO" id="GO:0051087">
    <property type="term" value="F:protein-folding chaperone binding"/>
    <property type="evidence" value="ECO:0007669"/>
    <property type="project" value="TreeGrafter"/>
</dbReference>
<dbReference type="SMART" id="SM01070">
    <property type="entry name" value="CDC37_M"/>
    <property type="match status" value="1"/>
</dbReference>
<keyword evidence="6" id="KW-0175">Coiled coil</keyword>
<feature type="coiled-coil region" evidence="6">
    <location>
        <begin position="111"/>
        <end position="173"/>
    </location>
</feature>
<feature type="region of interest" description="Disordered" evidence="7">
    <location>
        <begin position="461"/>
        <end position="499"/>
    </location>
</feature>
<protein>
    <recommendedName>
        <fullName evidence="5">Hsp90 chaperone protein kinase-targeting subunit</fullName>
    </recommendedName>
</protein>
<dbReference type="OMA" id="NYSKWDQ"/>
<evidence type="ECO:0000256" key="3">
    <source>
        <dbReference type="ARBA" id="ARBA00022490"/>
    </source>
</evidence>
<keyword evidence="12" id="KW-1185">Reference proteome</keyword>
<evidence type="ECO:0000259" key="9">
    <source>
        <dbReference type="SMART" id="SM01070"/>
    </source>
</evidence>
<dbReference type="GO" id="GO:0005737">
    <property type="term" value="C:cytoplasm"/>
    <property type="evidence" value="ECO:0007669"/>
    <property type="project" value="UniProtKB-SubCell"/>
</dbReference>
<evidence type="ECO:0000256" key="7">
    <source>
        <dbReference type="SAM" id="MobiDB-lite"/>
    </source>
</evidence>
<name>A0A1G4MJV4_LACFM</name>
<dbReference type="EMBL" id="LT598491">
    <property type="protein sequence ID" value="SCW04152.1"/>
    <property type="molecule type" value="Genomic_DNA"/>
</dbReference>
<dbReference type="OrthoDB" id="440202at2759"/>
<organism evidence="11 12">
    <name type="scientific">Lachancea fermentati</name>
    <name type="common">Zygosaccharomyces fermentati</name>
    <dbReference type="NCBI Taxonomy" id="4955"/>
    <lineage>
        <taxon>Eukaryota</taxon>
        <taxon>Fungi</taxon>
        <taxon>Dikarya</taxon>
        <taxon>Ascomycota</taxon>
        <taxon>Saccharomycotina</taxon>
        <taxon>Saccharomycetes</taxon>
        <taxon>Saccharomycetales</taxon>
        <taxon>Saccharomycetaceae</taxon>
        <taxon>Lachancea</taxon>
    </lineage>
</organism>
<dbReference type="SUPFAM" id="SSF101391">
    <property type="entry name" value="Hsp90 co-chaperone CDC37"/>
    <property type="match status" value="1"/>
</dbReference>
<evidence type="ECO:0000256" key="5">
    <source>
        <dbReference type="ARBA" id="ARBA00031396"/>
    </source>
</evidence>
<accession>A0A1G4MJV4</accession>
<dbReference type="InterPro" id="IPR004918">
    <property type="entry name" value="Cdc37"/>
</dbReference>
<evidence type="ECO:0000256" key="4">
    <source>
        <dbReference type="ARBA" id="ARBA00023186"/>
    </source>
</evidence>
<feature type="domain" description="Cdc37 C-terminal" evidence="8">
    <location>
        <begin position="378"/>
        <end position="477"/>
    </location>
</feature>
<dbReference type="GO" id="GO:0050821">
    <property type="term" value="P:protein stabilization"/>
    <property type="evidence" value="ECO:0007669"/>
    <property type="project" value="TreeGrafter"/>
</dbReference>
<dbReference type="GO" id="GO:0031072">
    <property type="term" value="F:heat shock protein binding"/>
    <property type="evidence" value="ECO:0007669"/>
    <property type="project" value="TreeGrafter"/>
</dbReference>
<dbReference type="InterPro" id="IPR013855">
    <property type="entry name" value="Cdc37_N_dom"/>
</dbReference>
<dbReference type="Proteomes" id="UP000190831">
    <property type="component" value="Chromosome H"/>
</dbReference>
<reference evidence="11 12" key="1">
    <citation type="submission" date="2016-03" db="EMBL/GenBank/DDBJ databases">
        <authorList>
            <person name="Devillers H."/>
        </authorList>
    </citation>
    <scope>NUCLEOTIDE SEQUENCE [LARGE SCALE GENOMIC DNA]</scope>
    <source>
        <strain evidence="11">CBS 6772</strain>
    </source>
</reference>
<keyword evidence="3" id="KW-0963">Cytoplasm</keyword>
<comment type="subcellular location">
    <subcellularLocation>
        <location evidence="1">Cytoplasm</location>
    </subcellularLocation>
</comment>
<evidence type="ECO:0000256" key="1">
    <source>
        <dbReference type="ARBA" id="ARBA00004496"/>
    </source>
</evidence>
<dbReference type="SMART" id="SM01069">
    <property type="entry name" value="CDC37_C"/>
    <property type="match status" value="1"/>
</dbReference>
<gene>
    <name evidence="11" type="ORF">LAFE_0H07228G</name>
</gene>
<feature type="compositionally biased region" description="Polar residues" evidence="7">
    <location>
        <begin position="476"/>
        <end position="499"/>
    </location>
</feature>
<dbReference type="Pfam" id="PF08564">
    <property type="entry name" value="CDC37_C"/>
    <property type="match status" value="1"/>
</dbReference>
<dbReference type="InterPro" id="IPR038189">
    <property type="entry name" value="Cdc37_Hsp90-bd_sf"/>
</dbReference>
<dbReference type="Pfam" id="PF08565">
    <property type="entry name" value="CDC37_M"/>
    <property type="match status" value="1"/>
</dbReference>
<dbReference type="InterPro" id="IPR013873">
    <property type="entry name" value="Cdc37_C"/>
</dbReference>
<feature type="domain" description="Cdc37 N-terminal" evidence="10">
    <location>
        <begin position="2"/>
        <end position="183"/>
    </location>
</feature>
<proteinExistence type="inferred from homology"/>
<dbReference type="PANTHER" id="PTHR12800">
    <property type="entry name" value="CDC37-RELATED"/>
    <property type="match status" value="1"/>
</dbReference>